<feature type="transmembrane region" description="Helical" evidence="1">
    <location>
        <begin position="12"/>
        <end position="38"/>
    </location>
</feature>
<proteinExistence type="predicted"/>
<reference evidence="2 3" key="1">
    <citation type="journal article" date="2010" name="Int. J. Syst. Evol. Microbiol.">
        <title>Bacillus horneckiae sp. nov., isolated from a spacecraft-assembly clean room.</title>
        <authorList>
            <person name="Vaishampayan P."/>
            <person name="Probst A."/>
            <person name="Krishnamurthi S."/>
            <person name="Ghosh S."/>
            <person name="Osman S."/>
            <person name="McDowall A."/>
            <person name="Ruckmani A."/>
            <person name="Mayilraj S."/>
            <person name="Venkateswaran K."/>
        </authorList>
    </citation>
    <scope>NUCLEOTIDE SEQUENCE [LARGE SCALE GENOMIC DNA]</scope>
    <source>
        <strain evidence="3">1PO1SC</strain>
    </source>
</reference>
<name>A0A2N0ZAY3_9BACI</name>
<keyword evidence="1" id="KW-1133">Transmembrane helix</keyword>
<dbReference type="AlphaFoldDB" id="A0A2N0ZAY3"/>
<protein>
    <submittedName>
        <fullName evidence="2">Uncharacterized protein</fullName>
    </submittedName>
</protein>
<sequence>MFKEVIKFFMAIVLISLLIALFFYYAETIIGSIVYVISGFIEWVLSLHKFLQYFIGAFTVLSLIVIPLWLFFKQDYLI</sequence>
<evidence type="ECO:0000313" key="3">
    <source>
        <dbReference type="Proteomes" id="UP000233343"/>
    </source>
</evidence>
<comment type="caution">
    <text evidence="2">The sequence shown here is derived from an EMBL/GenBank/DDBJ whole genome shotgun (WGS) entry which is preliminary data.</text>
</comment>
<evidence type="ECO:0000313" key="2">
    <source>
        <dbReference type="EMBL" id="PKG26666.1"/>
    </source>
</evidence>
<keyword evidence="3" id="KW-1185">Reference proteome</keyword>
<evidence type="ECO:0000256" key="1">
    <source>
        <dbReference type="SAM" id="Phobius"/>
    </source>
</evidence>
<keyword evidence="1" id="KW-0812">Transmembrane</keyword>
<dbReference type="EMBL" id="PISD01000061">
    <property type="protein sequence ID" value="PKG26666.1"/>
    <property type="molecule type" value="Genomic_DNA"/>
</dbReference>
<feature type="transmembrane region" description="Helical" evidence="1">
    <location>
        <begin position="50"/>
        <end position="72"/>
    </location>
</feature>
<gene>
    <name evidence="2" type="ORF">CWS20_22730</name>
</gene>
<dbReference type="Proteomes" id="UP000233343">
    <property type="component" value="Unassembled WGS sequence"/>
</dbReference>
<keyword evidence="1" id="KW-0472">Membrane</keyword>
<accession>A0A2N0ZAY3</accession>
<dbReference type="RefSeq" id="WP_066194490.1">
    <property type="nucleotide sequence ID" value="NZ_JARSFA010000044.1"/>
</dbReference>
<organism evidence="2 3">
    <name type="scientific">Cytobacillus horneckiae</name>
    <dbReference type="NCBI Taxonomy" id="549687"/>
    <lineage>
        <taxon>Bacteria</taxon>
        <taxon>Bacillati</taxon>
        <taxon>Bacillota</taxon>
        <taxon>Bacilli</taxon>
        <taxon>Bacillales</taxon>
        <taxon>Bacillaceae</taxon>
        <taxon>Cytobacillus</taxon>
    </lineage>
</organism>